<evidence type="ECO:0000256" key="4">
    <source>
        <dbReference type="ARBA" id="ARBA00022597"/>
    </source>
</evidence>
<evidence type="ECO:0000256" key="10">
    <source>
        <dbReference type="SAM" id="Phobius"/>
    </source>
</evidence>
<keyword evidence="3" id="KW-0813">Transport</keyword>
<dbReference type="EMBL" id="JBJUIK010000016">
    <property type="protein sequence ID" value="KAL3499413.1"/>
    <property type="molecule type" value="Genomic_DNA"/>
</dbReference>
<feature type="transmembrane region" description="Helical" evidence="10">
    <location>
        <begin position="145"/>
        <end position="164"/>
    </location>
</feature>
<comment type="subcellular location">
    <subcellularLocation>
        <location evidence="1">Membrane</location>
        <topology evidence="1">Multi-pass membrane protein</topology>
    </subcellularLocation>
</comment>
<evidence type="ECO:0000256" key="5">
    <source>
        <dbReference type="ARBA" id="ARBA00022692"/>
    </source>
</evidence>
<dbReference type="InterPro" id="IPR036259">
    <property type="entry name" value="MFS_trans_sf"/>
</dbReference>
<reference evidence="12 13" key="1">
    <citation type="submission" date="2024-11" db="EMBL/GenBank/DDBJ databases">
        <title>A near-complete genome assembly of Cinchona calisaya.</title>
        <authorList>
            <person name="Lian D.C."/>
            <person name="Zhao X.W."/>
            <person name="Wei L."/>
        </authorList>
    </citation>
    <scope>NUCLEOTIDE SEQUENCE [LARGE SCALE GENOMIC DNA]</scope>
    <source>
        <tissue evidence="12">Nenye</tissue>
    </source>
</reference>
<dbReference type="InterPro" id="IPR005829">
    <property type="entry name" value="Sugar_transporter_CS"/>
</dbReference>
<dbReference type="GO" id="GO:0015293">
    <property type="term" value="F:symporter activity"/>
    <property type="evidence" value="ECO:0007669"/>
    <property type="project" value="UniProtKB-KW"/>
</dbReference>
<dbReference type="InterPro" id="IPR045262">
    <property type="entry name" value="STP/PLT_plant"/>
</dbReference>
<comment type="similarity">
    <text evidence="2">Belongs to the major facilitator superfamily. Sugar transporter (TC 2.A.1.1) family.</text>
</comment>
<feature type="transmembrane region" description="Helical" evidence="10">
    <location>
        <begin position="69"/>
        <end position="91"/>
    </location>
</feature>
<proteinExistence type="inferred from homology"/>
<keyword evidence="6" id="KW-0769">Symport</keyword>
<keyword evidence="4" id="KW-0762">Sugar transport</keyword>
<dbReference type="Gene3D" id="1.20.1250.20">
    <property type="entry name" value="MFS general substrate transporter like domains"/>
    <property type="match status" value="1"/>
</dbReference>
<sequence>MKPKNRPQLTFSVLIPFLQQFTGIDVVMFYAPAVFKSTASLISAIEIGVINCFSTLVSMANVEKVGRRALFLQGGIQILLMQLATAVAIGAKLGVSENPEEDLHNWYGVMVISFICVNVAGFAWSWGSLCWLVPSEIFPLEIRSAGQSISVSINMICTIFLAQIMPVMICKFKFSLFTYFSSFVMIMTHFIYMYLPETKGVLIEEMNVVWSRHPYWKKFLPSSYDDGKKDN</sequence>
<evidence type="ECO:0000256" key="6">
    <source>
        <dbReference type="ARBA" id="ARBA00022847"/>
    </source>
</evidence>
<gene>
    <name evidence="12" type="ORF">ACH5RR_038506</name>
</gene>
<evidence type="ECO:0000313" key="13">
    <source>
        <dbReference type="Proteomes" id="UP001630127"/>
    </source>
</evidence>
<evidence type="ECO:0000256" key="1">
    <source>
        <dbReference type="ARBA" id="ARBA00004141"/>
    </source>
</evidence>
<dbReference type="Proteomes" id="UP001630127">
    <property type="component" value="Unassembled WGS sequence"/>
</dbReference>
<evidence type="ECO:0000256" key="2">
    <source>
        <dbReference type="ARBA" id="ARBA00010992"/>
    </source>
</evidence>
<dbReference type="GO" id="GO:0016020">
    <property type="term" value="C:membrane"/>
    <property type="evidence" value="ECO:0007669"/>
    <property type="project" value="UniProtKB-SubCell"/>
</dbReference>
<evidence type="ECO:0000256" key="7">
    <source>
        <dbReference type="ARBA" id="ARBA00022989"/>
    </source>
</evidence>
<feature type="transmembrane region" description="Helical" evidence="10">
    <location>
        <begin position="176"/>
        <end position="195"/>
    </location>
</feature>
<dbReference type="SUPFAM" id="SSF103473">
    <property type="entry name" value="MFS general substrate transporter"/>
    <property type="match status" value="1"/>
</dbReference>
<feature type="transmembrane region" description="Helical" evidence="10">
    <location>
        <begin position="111"/>
        <end position="133"/>
    </location>
</feature>
<keyword evidence="13" id="KW-1185">Reference proteome</keyword>
<dbReference type="PANTHER" id="PTHR23500">
    <property type="entry name" value="SOLUTE CARRIER FAMILY 2, FACILITATED GLUCOSE TRANSPORTER"/>
    <property type="match status" value="1"/>
</dbReference>
<evidence type="ECO:0000256" key="3">
    <source>
        <dbReference type="ARBA" id="ARBA00022448"/>
    </source>
</evidence>
<organism evidence="12 13">
    <name type="scientific">Cinchona calisaya</name>
    <dbReference type="NCBI Taxonomy" id="153742"/>
    <lineage>
        <taxon>Eukaryota</taxon>
        <taxon>Viridiplantae</taxon>
        <taxon>Streptophyta</taxon>
        <taxon>Embryophyta</taxon>
        <taxon>Tracheophyta</taxon>
        <taxon>Spermatophyta</taxon>
        <taxon>Magnoliopsida</taxon>
        <taxon>eudicotyledons</taxon>
        <taxon>Gunneridae</taxon>
        <taxon>Pentapetalae</taxon>
        <taxon>asterids</taxon>
        <taxon>lamiids</taxon>
        <taxon>Gentianales</taxon>
        <taxon>Rubiaceae</taxon>
        <taxon>Cinchonoideae</taxon>
        <taxon>Cinchoneae</taxon>
        <taxon>Cinchona</taxon>
    </lineage>
</organism>
<dbReference type="PROSITE" id="PS00216">
    <property type="entry name" value="SUGAR_TRANSPORT_1"/>
    <property type="match status" value="1"/>
</dbReference>
<keyword evidence="5 10" id="KW-0812">Transmembrane</keyword>
<dbReference type="PRINTS" id="PR00171">
    <property type="entry name" value="SUGRTRNSPORT"/>
</dbReference>
<keyword evidence="7 10" id="KW-1133">Transmembrane helix</keyword>
<keyword evidence="8 10" id="KW-0472">Membrane</keyword>
<name>A0ABD2Y138_9GENT</name>
<feature type="domain" description="Major facilitator superfamily (MFS) profile" evidence="11">
    <location>
        <begin position="1"/>
        <end position="199"/>
    </location>
</feature>
<comment type="caution">
    <text evidence="12">The sequence shown here is derived from an EMBL/GenBank/DDBJ whole genome shotgun (WGS) entry which is preliminary data.</text>
</comment>
<dbReference type="InterPro" id="IPR005828">
    <property type="entry name" value="MFS_sugar_transport-like"/>
</dbReference>
<dbReference type="Pfam" id="PF00083">
    <property type="entry name" value="Sugar_tr"/>
    <property type="match status" value="1"/>
</dbReference>
<evidence type="ECO:0000313" key="12">
    <source>
        <dbReference type="EMBL" id="KAL3499413.1"/>
    </source>
</evidence>
<evidence type="ECO:0000259" key="11">
    <source>
        <dbReference type="PROSITE" id="PS50850"/>
    </source>
</evidence>
<evidence type="ECO:0000256" key="8">
    <source>
        <dbReference type="ARBA" id="ARBA00023136"/>
    </source>
</evidence>
<protein>
    <recommendedName>
        <fullName evidence="11">Major facilitator superfamily (MFS) profile domain-containing protein</fullName>
    </recommendedName>
</protein>
<dbReference type="InterPro" id="IPR020846">
    <property type="entry name" value="MFS_dom"/>
</dbReference>
<evidence type="ECO:0000256" key="9">
    <source>
        <dbReference type="ARBA" id="ARBA00044504"/>
    </source>
</evidence>
<feature type="transmembrane region" description="Helical" evidence="10">
    <location>
        <begin position="39"/>
        <end position="57"/>
    </location>
</feature>
<dbReference type="PANTHER" id="PTHR23500:SF574">
    <property type="entry name" value="SUGAR TRANSPORT PROTEIN 1"/>
    <property type="match status" value="1"/>
</dbReference>
<dbReference type="AlphaFoldDB" id="A0ABD2Y138"/>
<accession>A0ABD2Y138</accession>
<comment type="similarity">
    <text evidence="9">Belongs to the major facilitator superfamily. Phosphate:H(+) symporter (TC 2.A.1.9) family.</text>
</comment>
<dbReference type="PROSITE" id="PS50850">
    <property type="entry name" value="MFS"/>
    <property type="match status" value="1"/>
</dbReference>
<dbReference type="InterPro" id="IPR003663">
    <property type="entry name" value="Sugar/inositol_transpt"/>
</dbReference>